<dbReference type="AlphaFoldDB" id="A0A558CE98"/>
<evidence type="ECO:0000313" key="1">
    <source>
        <dbReference type="EMBL" id="TVT47099.1"/>
    </source>
</evidence>
<reference evidence="1 2" key="1">
    <citation type="submission" date="2019-07" db="EMBL/GenBank/DDBJ databases">
        <title>The pathways for chlorine oxyanion respiration interact through the shared metabolite chlorate.</title>
        <authorList>
            <person name="Barnum T.P."/>
            <person name="Cheng Y."/>
            <person name="Hill K.A."/>
            <person name="Lucas L.N."/>
            <person name="Carlson H.K."/>
            <person name="Coates J.D."/>
        </authorList>
    </citation>
    <scope>NUCLEOTIDE SEQUENCE [LARGE SCALE GENOMIC DNA]</scope>
    <source>
        <strain evidence="1">BK-3</strain>
    </source>
</reference>
<organism evidence="1 2">
    <name type="scientific">Sedimenticola thiotaurini</name>
    <dbReference type="NCBI Taxonomy" id="1543721"/>
    <lineage>
        <taxon>Bacteria</taxon>
        <taxon>Pseudomonadati</taxon>
        <taxon>Pseudomonadota</taxon>
        <taxon>Gammaproteobacteria</taxon>
        <taxon>Chromatiales</taxon>
        <taxon>Sedimenticolaceae</taxon>
        <taxon>Sedimenticola</taxon>
    </lineage>
</organism>
<name>A0A558CE98_9GAMM</name>
<protein>
    <submittedName>
        <fullName evidence="1">Uncharacterized protein</fullName>
    </submittedName>
</protein>
<sequence>MTNKSRIKKTLGRKFSDLDDHLYFLKDSLAKLIGGDPSYIKQVAAELRVLICKAGVEGLMWRVNEEIEASDIVSVHLPGDVNLEHPLAKDLKFFFVPLMRTGLGDPRLIPGEYSLKGIIKNSEAIMVSGDTYTHENLIRAISEQMGSAHEDEGVTPFLVELSNTIVSDQAALSATLISVADLVIEVGEGILSKATNDNGFLRKNRPEISIGTDPVKAYFESHSDFENISEPLPEEGTVMFLVDHPHGDWRTNNHEYNFGLFRQGQLEVQARKNKDKNMEIHVKGFGQAILSIENPIPNFEQPGVMIGLTWNSSQLNFYLNGVRIETMAIESER</sequence>
<dbReference type="Proteomes" id="UP000317355">
    <property type="component" value="Unassembled WGS sequence"/>
</dbReference>
<gene>
    <name evidence="1" type="ORF">FHK82_18210</name>
</gene>
<proteinExistence type="predicted"/>
<accession>A0A558CE98</accession>
<comment type="caution">
    <text evidence="1">The sequence shown here is derived from an EMBL/GenBank/DDBJ whole genome shotgun (WGS) entry which is preliminary data.</text>
</comment>
<evidence type="ECO:0000313" key="2">
    <source>
        <dbReference type="Proteomes" id="UP000317355"/>
    </source>
</evidence>
<dbReference type="EMBL" id="VMRY01000160">
    <property type="protein sequence ID" value="TVT47099.1"/>
    <property type="molecule type" value="Genomic_DNA"/>
</dbReference>